<gene>
    <name evidence="2" type="ORF">BOLC6T36559H</name>
</gene>
<keyword evidence="1" id="KW-0472">Membrane</keyword>
<keyword evidence="1" id="KW-1133">Transmembrane helix</keyword>
<keyword evidence="1" id="KW-0812">Transmembrane</keyword>
<proteinExistence type="predicted"/>
<dbReference type="EMBL" id="LR031880">
    <property type="protein sequence ID" value="VDD61106.1"/>
    <property type="molecule type" value="Genomic_DNA"/>
</dbReference>
<organism evidence="2">
    <name type="scientific">Brassica oleracea</name>
    <name type="common">Wild cabbage</name>
    <dbReference type="NCBI Taxonomy" id="3712"/>
    <lineage>
        <taxon>Eukaryota</taxon>
        <taxon>Viridiplantae</taxon>
        <taxon>Streptophyta</taxon>
        <taxon>Embryophyta</taxon>
        <taxon>Tracheophyta</taxon>
        <taxon>Spermatophyta</taxon>
        <taxon>Magnoliopsida</taxon>
        <taxon>eudicotyledons</taxon>
        <taxon>Gunneridae</taxon>
        <taxon>Pentapetalae</taxon>
        <taxon>rosids</taxon>
        <taxon>malvids</taxon>
        <taxon>Brassicales</taxon>
        <taxon>Brassicaceae</taxon>
        <taxon>Brassiceae</taxon>
        <taxon>Brassica</taxon>
    </lineage>
</organism>
<evidence type="ECO:0000256" key="1">
    <source>
        <dbReference type="SAM" id="Phobius"/>
    </source>
</evidence>
<evidence type="ECO:0000313" key="2">
    <source>
        <dbReference type="EMBL" id="VDD61106.1"/>
    </source>
</evidence>
<reference evidence="2" key="1">
    <citation type="submission" date="2018-11" db="EMBL/GenBank/DDBJ databases">
        <authorList>
            <consortium name="Genoscope - CEA"/>
            <person name="William W."/>
        </authorList>
    </citation>
    <scope>NUCLEOTIDE SEQUENCE</scope>
</reference>
<accession>A0A3P6GMP3</accession>
<dbReference type="AlphaFoldDB" id="A0A3P6GMP3"/>
<sequence length="56" mass="6945">MLSLSALRPYKHENYHQPRRVLKSFRYQVFMLIWTIFFGERIVFWSLRMIEILILG</sequence>
<protein>
    <submittedName>
        <fullName evidence="2">Uncharacterized protein</fullName>
    </submittedName>
</protein>
<name>A0A3P6GMP3_BRAOL</name>
<feature type="transmembrane region" description="Helical" evidence="1">
    <location>
        <begin position="29"/>
        <end position="47"/>
    </location>
</feature>